<proteinExistence type="predicted"/>
<protein>
    <submittedName>
        <fullName evidence="1">Uncharacterized protein</fullName>
    </submittedName>
</protein>
<organism evidence="1 2">
    <name type="scientific">Blepharisma stoltei</name>
    <dbReference type="NCBI Taxonomy" id="1481888"/>
    <lineage>
        <taxon>Eukaryota</taxon>
        <taxon>Sar</taxon>
        <taxon>Alveolata</taxon>
        <taxon>Ciliophora</taxon>
        <taxon>Postciliodesmatophora</taxon>
        <taxon>Heterotrichea</taxon>
        <taxon>Heterotrichida</taxon>
        <taxon>Blepharismidae</taxon>
        <taxon>Blepharisma</taxon>
    </lineage>
</organism>
<sequence>MLLQKCLIDVAPSVSCLWVEGKPSQPKPAPHPGELPSATPWPSGRFIFFCTAEFWDFFCCRRAKMDFHLARWKFWKRVEEVKDVKGAKDEKKQKKLKKKVRKKDSFVKKLIRAATMRKHCYK</sequence>
<gene>
    <name evidence="1" type="ORF">BSTOLATCC_MIC1622</name>
</gene>
<keyword evidence="2" id="KW-1185">Reference proteome</keyword>
<evidence type="ECO:0000313" key="2">
    <source>
        <dbReference type="Proteomes" id="UP001162131"/>
    </source>
</evidence>
<accession>A0AAU9I9T9</accession>
<name>A0AAU9I9T9_9CILI</name>
<evidence type="ECO:0000313" key="1">
    <source>
        <dbReference type="EMBL" id="CAG9310206.1"/>
    </source>
</evidence>
<dbReference type="EMBL" id="CAJZBQ010000002">
    <property type="protein sequence ID" value="CAG9310206.1"/>
    <property type="molecule type" value="Genomic_DNA"/>
</dbReference>
<reference evidence="1" key="1">
    <citation type="submission" date="2021-09" db="EMBL/GenBank/DDBJ databases">
        <authorList>
            <consortium name="AG Swart"/>
            <person name="Singh M."/>
            <person name="Singh A."/>
            <person name="Seah K."/>
            <person name="Emmerich C."/>
        </authorList>
    </citation>
    <scope>NUCLEOTIDE SEQUENCE</scope>
    <source>
        <strain evidence="1">ATCC30299</strain>
    </source>
</reference>
<dbReference type="Proteomes" id="UP001162131">
    <property type="component" value="Unassembled WGS sequence"/>
</dbReference>
<dbReference type="AlphaFoldDB" id="A0AAU9I9T9"/>
<comment type="caution">
    <text evidence="1">The sequence shown here is derived from an EMBL/GenBank/DDBJ whole genome shotgun (WGS) entry which is preliminary data.</text>
</comment>